<dbReference type="EMBL" id="BOMB01000031">
    <property type="protein sequence ID" value="GID14409.1"/>
    <property type="molecule type" value="Genomic_DNA"/>
</dbReference>
<reference evidence="8" key="1">
    <citation type="submission" date="2021-01" db="EMBL/GenBank/DDBJ databases">
        <title>Whole genome shotgun sequence of Actinocatenispora rupis NBRC 107355.</title>
        <authorList>
            <person name="Komaki H."/>
            <person name="Tamura T."/>
        </authorList>
    </citation>
    <scope>NUCLEOTIDE SEQUENCE</scope>
    <source>
        <strain evidence="8">NBRC 107355</strain>
    </source>
</reference>
<feature type="active site" description="Proton donor" evidence="6">
    <location>
        <position position="134"/>
    </location>
</feature>
<comment type="caution">
    <text evidence="8">The sequence shown here is derived from an EMBL/GenBank/DDBJ whole genome shotgun (WGS) entry which is preliminary data.</text>
</comment>
<evidence type="ECO:0000256" key="3">
    <source>
        <dbReference type="ARBA" id="ARBA00023002"/>
    </source>
</evidence>
<dbReference type="EC" id="1.11.1.28" evidence="6"/>
<dbReference type="InterPro" id="IPR029032">
    <property type="entry name" value="AhpD-like"/>
</dbReference>
<dbReference type="GO" id="GO:0051920">
    <property type="term" value="F:peroxiredoxin activity"/>
    <property type="evidence" value="ECO:0007669"/>
    <property type="project" value="InterPro"/>
</dbReference>
<dbReference type="GO" id="GO:0045454">
    <property type="term" value="P:cell redox homeostasis"/>
    <property type="evidence" value="ECO:0007669"/>
    <property type="project" value="TreeGrafter"/>
</dbReference>
<feature type="disulfide bond" evidence="6">
    <location>
        <begin position="134"/>
        <end position="137"/>
    </location>
</feature>
<sequence>MPEVGLDALRAALPEYAKDTRLNLGSVLGTSQAPDQQVWGAAVACAIAAGNATVVREIVAEALDRLKPEVVDAAKAAASVMAMNNVYYRAKHLIGDDAYQSLPARLRMSVIGRPGVDKVDFELWCLAVSAVNGCGTCLESHERTLREAGVSRDTVHDALRVASVVAAAATTLAAEEALTA</sequence>
<evidence type="ECO:0000259" key="7">
    <source>
        <dbReference type="Pfam" id="PF02627"/>
    </source>
</evidence>
<dbReference type="Gene3D" id="1.20.1290.10">
    <property type="entry name" value="AhpD-like"/>
    <property type="match status" value="1"/>
</dbReference>
<dbReference type="GO" id="GO:0006979">
    <property type="term" value="P:response to oxidative stress"/>
    <property type="evidence" value="ECO:0007669"/>
    <property type="project" value="InterPro"/>
</dbReference>
<dbReference type="PANTHER" id="PTHR33930">
    <property type="entry name" value="ALKYL HYDROPEROXIDE REDUCTASE AHPD"/>
    <property type="match status" value="1"/>
</dbReference>
<feature type="active site" description="Cysteine sulfenic acid (-SOH) intermediate" evidence="6">
    <location>
        <position position="137"/>
    </location>
</feature>
<dbReference type="Proteomes" id="UP000612808">
    <property type="component" value="Unassembled WGS sequence"/>
</dbReference>
<dbReference type="GO" id="GO:0015036">
    <property type="term" value="F:disulfide oxidoreductase activity"/>
    <property type="evidence" value="ECO:0007669"/>
    <property type="project" value="TreeGrafter"/>
</dbReference>
<evidence type="ECO:0000256" key="4">
    <source>
        <dbReference type="ARBA" id="ARBA00023157"/>
    </source>
</evidence>
<protein>
    <recommendedName>
        <fullName evidence="6">Alkyl hydroperoxide reductase AhpD</fullName>
        <ecNumber evidence="6">1.11.1.28</ecNumber>
    </recommendedName>
    <alternativeName>
        <fullName evidence="6">Alkylhydroperoxidase AhpD</fullName>
    </alternativeName>
</protein>
<feature type="domain" description="Carboxymuconolactone decarboxylase-like" evidence="7">
    <location>
        <begin position="99"/>
        <end position="179"/>
    </location>
</feature>
<dbReference type="InterPro" id="IPR004674">
    <property type="entry name" value="AhpD"/>
</dbReference>
<dbReference type="NCBIfam" id="TIGR00777">
    <property type="entry name" value="ahpD"/>
    <property type="match status" value="1"/>
</dbReference>
<feature type="disulfide bond" description="Interchain (with AhpC); in linked form" evidence="6">
    <location>
        <position position="137"/>
    </location>
</feature>
<keyword evidence="1 6" id="KW-0575">Peroxidase</keyword>
<organism evidence="8 9">
    <name type="scientific">Actinocatenispora rupis</name>
    <dbReference type="NCBI Taxonomy" id="519421"/>
    <lineage>
        <taxon>Bacteria</taxon>
        <taxon>Bacillati</taxon>
        <taxon>Actinomycetota</taxon>
        <taxon>Actinomycetes</taxon>
        <taxon>Micromonosporales</taxon>
        <taxon>Micromonosporaceae</taxon>
        <taxon>Actinocatenispora</taxon>
    </lineage>
</organism>
<keyword evidence="5 6" id="KW-0676">Redox-active center</keyword>
<comment type="function">
    <text evidence="6">Antioxidant protein with alkyl hydroperoxidase activity. Required for the reduction of the AhpC active site cysteine residues and for the regeneration of the AhpC enzyme activity.</text>
</comment>
<dbReference type="RefSeq" id="WP_239076961.1">
    <property type="nucleotide sequence ID" value="NZ_BAAAZM010000018.1"/>
</dbReference>
<evidence type="ECO:0000256" key="1">
    <source>
        <dbReference type="ARBA" id="ARBA00022559"/>
    </source>
</evidence>
<keyword evidence="9" id="KW-1185">Reference proteome</keyword>
<evidence type="ECO:0000256" key="2">
    <source>
        <dbReference type="ARBA" id="ARBA00022862"/>
    </source>
</evidence>
<evidence type="ECO:0000256" key="6">
    <source>
        <dbReference type="HAMAP-Rule" id="MF_01676"/>
    </source>
</evidence>
<comment type="catalytic activity">
    <reaction evidence="6">
        <text>N(6)-[(R)-dihydrolipoyl]-L-lysyl-[lipoyl-carrier protein] + a hydroperoxide = N(6)-[(R)-lipoyl]-L-lysyl-[lipoyl-carrier protein] + an alcohol + H2O</text>
        <dbReference type="Rhea" id="RHEA:62636"/>
        <dbReference type="Rhea" id="RHEA-COMP:10502"/>
        <dbReference type="Rhea" id="RHEA-COMP:16355"/>
        <dbReference type="ChEBI" id="CHEBI:15377"/>
        <dbReference type="ChEBI" id="CHEBI:30879"/>
        <dbReference type="ChEBI" id="CHEBI:35924"/>
        <dbReference type="ChEBI" id="CHEBI:83099"/>
        <dbReference type="ChEBI" id="CHEBI:83100"/>
        <dbReference type="EC" id="1.11.1.28"/>
    </reaction>
</comment>
<dbReference type="InterPro" id="IPR003779">
    <property type="entry name" value="CMD-like"/>
</dbReference>
<dbReference type="InterPro" id="IPR004675">
    <property type="entry name" value="AhpD_core"/>
</dbReference>
<keyword evidence="4 6" id="KW-1015">Disulfide bond</keyword>
<accession>A0A8J3JCW4</accession>
<evidence type="ECO:0000313" key="8">
    <source>
        <dbReference type="EMBL" id="GID14409.1"/>
    </source>
</evidence>
<dbReference type="PANTHER" id="PTHR33930:SF7">
    <property type="entry name" value="ALKYL HYDROPEROXIDE REDUCTASE AHPD"/>
    <property type="match status" value="1"/>
</dbReference>
<dbReference type="NCBIfam" id="TIGR00778">
    <property type="entry name" value="ahpD_dom"/>
    <property type="match status" value="1"/>
</dbReference>
<comment type="similarity">
    <text evidence="6">Belongs to the AhpD family.</text>
</comment>
<dbReference type="HAMAP" id="MF_01676">
    <property type="entry name" value="AhpD"/>
    <property type="match status" value="1"/>
</dbReference>
<gene>
    <name evidence="6 8" type="primary">ahpD</name>
    <name evidence="8" type="ORF">Aru02nite_52980</name>
</gene>
<dbReference type="GO" id="GO:0032843">
    <property type="term" value="F:hydroperoxide reductase activity"/>
    <property type="evidence" value="ECO:0007669"/>
    <property type="project" value="InterPro"/>
</dbReference>
<dbReference type="SUPFAM" id="SSF69118">
    <property type="entry name" value="AhpD-like"/>
    <property type="match status" value="1"/>
</dbReference>
<name>A0A8J3JCW4_9ACTN</name>
<evidence type="ECO:0000256" key="5">
    <source>
        <dbReference type="ARBA" id="ARBA00023284"/>
    </source>
</evidence>
<evidence type="ECO:0000313" key="9">
    <source>
        <dbReference type="Proteomes" id="UP000612808"/>
    </source>
</evidence>
<dbReference type="AlphaFoldDB" id="A0A8J3JCW4"/>
<comment type="subunit">
    <text evidence="6">Homotrimer.</text>
</comment>
<proteinExistence type="inferred from homology"/>
<keyword evidence="2 6" id="KW-0049">Antioxidant</keyword>
<keyword evidence="3 6" id="KW-0560">Oxidoreductase</keyword>
<dbReference type="Pfam" id="PF02627">
    <property type="entry name" value="CMD"/>
    <property type="match status" value="1"/>
</dbReference>